<gene>
    <name evidence="16" type="ORF">B9J08_003767</name>
    <name evidence="15" type="ORF">B9J08_01625</name>
</gene>
<comment type="function">
    <text evidence="2 13">This enzyme scavenges exogenous and endogenous cytidine and 2'-deoxycytidine for UMP synthesis.</text>
</comment>
<dbReference type="EC" id="3.5.4.5" evidence="4 13"/>
<comment type="similarity">
    <text evidence="3 13">Belongs to the cytidine and deoxycytidylate deaminase family.</text>
</comment>
<evidence type="ECO:0000256" key="8">
    <source>
        <dbReference type="ARBA" id="ARBA00032005"/>
    </source>
</evidence>
<dbReference type="FunFam" id="3.40.140.10:FF:000008">
    <property type="entry name" value="Cytidine deaminase"/>
    <property type="match status" value="1"/>
</dbReference>
<evidence type="ECO:0000313" key="17">
    <source>
        <dbReference type="Proteomes" id="UP000230249"/>
    </source>
</evidence>
<evidence type="ECO:0000256" key="4">
    <source>
        <dbReference type="ARBA" id="ARBA00012783"/>
    </source>
</evidence>
<protein>
    <recommendedName>
        <fullName evidence="4 13">Cytidine deaminase</fullName>
        <ecNumber evidence="4 13">3.5.4.5</ecNumber>
    </recommendedName>
    <alternativeName>
        <fullName evidence="8 13">Cytidine aminohydrolase</fullName>
    </alternativeName>
</protein>
<feature type="active site" description="Proton donor" evidence="10">
    <location>
        <position position="63"/>
    </location>
</feature>
<feature type="binding site" evidence="11">
    <location>
        <begin position="50"/>
        <end position="56"/>
    </location>
    <ligand>
        <name>substrate</name>
    </ligand>
</feature>
<dbReference type="GO" id="GO:0005829">
    <property type="term" value="C:cytosol"/>
    <property type="evidence" value="ECO:0007669"/>
    <property type="project" value="TreeGrafter"/>
</dbReference>
<dbReference type="VEuPathDB" id="FungiDB:CJJ09_000341"/>
<evidence type="ECO:0000256" key="5">
    <source>
        <dbReference type="ARBA" id="ARBA00022723"/>
    </source>
</evidence>
<dbReference type="GO" id="GO:0004126">
    <property type="term" value="F:cytidine deaminase activity"/>
    <property type="evidence" value="ECO:0007669"/>
    <property type="project" value="UniProtKB-UniRule"/>
</dbReference>
<dbReference type="InterPro" id="IPR050202">
    <property type="entry name" value="Cyt/Deoxycyt_deaminase"/>
</dbReference>
<dbReference type="EMBL" id="PEKT03000001">
    <property type="protein sequence ID" value="KAK8443263.1"/>
    <property type="molecule type" value="Genomic_DNA"/>
</dbReference>
<dbReference type="VEuPathDB" id="FungiDB:CJI97_003839"/>
<comment type="catalytic activity">
    <reaction evidence="9 13">
        <text>cytidine + H2O + H(+) = uridine + NH4(+)</text>
        <dbReference type="Rhea" id="RHEA:16069"/>
        <dbReference type="ChEBI" id="CHEBI:15377"/>
        <dbReference type="ChEBI" id="CHEBI:15378"/>
        <dbReference type="ChEBI" id="CHEBI:16704"/>
        <dbReference type="ChEBI" id="CHEBI:17562"/>
        <dbReference type="ChEBI" id="CHEBI:28938"/>
        <dbReference type="EC" id="3.5.4.5"/>
    </reaction>
</comment>
<sequence length="139" mass="15156">MNNHNLTTEQVQALRDQCLAAREYAYAPYSKFRVGCAILTKAGSIVTGANVENASYGAGICAERTAITRCVMEGQKELQAIAISSDMADCVSPCGICRQFIREFAPKVPVLMFSGQSDKMVCHTLEELLPLSFGPEHLH</sequence>
<name>A0A2H0ZU23_CANAR</name>
<dbReference type="AlphaFoldDB" id="A0A2H0ZU23"/>
<evidence type="ECO:0000256" key="3">
    <source>
        <dbReference type="ARBA" id="ARBA00006576"/>
    </source>
</evidence>
<evidence type="ECO:0000256" key="11">
    <source>
        <dbReference type="PIRSR" id="PIRSR606262-2"/>
    </source>
</evidence>
<dbReference type="VEuPathDB" id="FungiDB:CJJ07_003655"/>
<dbReference type="GO" id="GO:0072527">
    <property type="term" value="P:pyrimidine-containing compound metabolic process"/>
    <property type="evidence" value="ECO:0007669"/>
    <property type="project" value="UniProtKB-ARBA"/>
</dbReference>
<evidence type="ECO:0000256" key="9">
    <source>
        <dbReference type="ARBA" id="ARBA00049558"/>
    </source>
</evidence>
<dbReference type="VEuPathDB" id="FungiDB:CJI96_0002298"/>
<dbReference type="InterPro" id="IPR016193">
    <property type="entry name" value="Cytidine_deaminase-like"/>
</dbReference>
<accession>A0A2H0ZU23</accession>
<dbReference type="GO" id="GO:0055086">
    <property type="term" value="P:nucleobase-containing small molecule metabolic process"/>
    <property type="evidence" value="ECO:0007669"/>
    <property type="project" value="UniProtKB-ARBA"/>
</dbReference>
<comment type="caution">
    <text evidence="16">The sequence shown here is derived from an EMBL/GenBank/DDBJ whole genome shotgun (WGS) entry which is preliminary data.</text>
</comment>
<evidence type="ECO:0000256" key="2">
    <source>
        <dbReference type="ARBA" id="ARBA00003949"/>
    </source>
</evidence>
<dbReference type="CDD" id="cd01283">
    <property type="entry name" value="cytidine_deaminase"/>
    <property type="match status" value="1"/>
</dbReference>
<dbReference type="SUPFAM" id="SSF53927">
    <property type="entry name" value="Cytidine deaminase-like"/>
    <property type="match status" value="1"/>
</dbReference>
<reference evidence="16 17" key="1">
    <citation type="journal article" date="2017" name="Clin. Infect. Dis.">
        <title>Simultaneous emergence of multidrug-resistant Candida auris on 3 continents confirmed by whole-genome sequencing and epidemiological analyses.</title>
        <authorList>
            <person name="Lockhart S.R."/>
            <person name="Etienne K.A."/>
            <person name="Vallabhaneni S."/>
            <person name="Farooqi J."/>
            <person name="Chowdhary A."/>
            <person name="Govender N.P."/>
            <person name="Colombo A.L."/>
            <person name="Calvo B."/>
            <person name="Cuomo C.A."/>
            <person name="Desjardins C.A."/>
            <person name="Berkow E.L."/>
            <person name="Castanheira M."/>
            <person name="Magobo R.E."/>
            <person name="Jabeen K."/>
            <person name="Asghar R.J."/>
            <person name="Meis J.F."/>
            <person name="Jackson B."/>
            <person name="Chiller T."/>
            <person name="Litvintseva A.P."/>
        </authorList>
    </citation>
    <scope>NUCLEOTIDE SEQUENCE [LARGE SCALE GENOMIC DNA]</scope>
    <source>
        <strain evidence="16 17">B8441</strain>
    </source>
</reference>
<feature type="domain" description="CMP/dCMP-type deaminase" evidence="14">
    <location>
        <begin position="9"/>
        <end position="136"/>
    </location>
</feature>
<dbReference type="STRING" id="498019.A0A2H0ZU23"/>
<keyword evidence="6 13" id="KW-0378">Hydrolase</keyword>
<dbReference type="InterPro" id="IPR006262">
    <property type="entry name" value="Cyt_deam_tetra"/>
</dbReference>
<evidence type="ECO:0000313" key="15">
    <source>
        <dbReference type="EMBL" id="KAK8443263.1"/>
    </source>
</evidence>
<comment type="catalytic activity">
    <reaction evidence="13">
        <text>2'-deoxycytidine + H2O + H(+) = 2'-deoxyuridine + NH4(+)</text>
        <dbReference type="Rhea" id="RHEA:13433"/>
        <dbReference type="ChEBI" id="CHEBI:15377"/>
        <dbReference type="ChEBI" id="CHEBI:15378"/>
        <dbReference type="ChEBI" id="CHEBI:15698"/>
        <dbReference type="ChEBI" id="CHEBI:16450"/>
        <dbReference type="ChEBI" id="CHEBI:28938"/>
        <dbReference type="EC" id="3.5.4.5"/>
    </reaction>
</comment>
<dbReference type="NCBIfam" id="NF004064">
    <property type="entry name" value="PRK05578.1"/>
    <property type="match status" value="1"/>
</dbReference>
<evidence type="ECO:0000313" key="16">
    <source>
        <dbReference type="EMBL" id="PIS52156.1"/>
    </source>
</evidence>
<reference evidence="16" key="2">
    <citation type="submission" date="2017-11" db="EMBL/GenBank/DDBJ databases">
        <title>Candida auris genome assembly and annotation.</title>
        <authorList>
            <person name="Munoz J.F."/>
            <person name="Gade L.G."/>
            <person name="Chow N.A."/>
            <person name="Litvintseva A.P."/>
            <person name="Loparev V.N."/>
            <person name="Cuomo C.A."/>
        </authorList>
    </citation>
    <scope>NUCLEOTIDE SEQUENCE</scope>
    <source>
        <strain evidence="16">B8441</strain>
    </source>
</reference>
<reference evidence="15 17" key="3">
    <citation type="journal article" date="2018" name="Nat. Commun.">
        <title>Genomic insights into multidrug-resistance, mating and virulence in Candida auris and related emerging species.</title>
        <authorList>
            <person name="Munoz J.F."/>
            <person name="Gade L."/>
            <person name="Chow N.A."/>
            <person name="Loparev V.N."/>
            <person name="Juieng P."/>
            <person name="Berkow E.L."/>
            <person name="Farrer R.A."/>
            <person name="Litvintseva A.P."/>
            <person name="Cuomo C.A."/>
        </authorList>
    </citation>
    <scope>GENOME REANNOTATION</scope>
    <source>
        <strain evidence="15 17">B8441</strain>
    </source>
</reference>
<feature type="binding site" evidence="12">
    <location>
        <position position="94"/>
    </location>
    <ligand>
        <name>Zn(2+)</name>
        <dbReference type="ChEBI" id="CHEBI:29105"/>
        <note>catalytic</note>
    </ligand>
</feature>
<evidence type="ECO:0000256" key="7">
    <source>
        <dbReference type="ARBA" id="ARBA00022833"/>
    </source>
</evidence>
<dbReference type="PANTHER" id="PTHR11644">
    <property type="entry name" value="CYTIDINE DEAMINASE"/>
    <property type="match status" value="1"/>
</dbReference>
<dbReference type="PANTHER" id="PTHR11644:SF2">
    <property type="entry name" value="CYTIDINE DEAMINASE"/>
    <property type="match status" value="1"/>
</dbReference>
<accession>A0A5Q7YG21</accession>
<keyword evidence="17" id="KW-1185">Reference proteome</keyword>
<evidence type="ECO:0000256" key="13">
    <source>
        <dbReference type="RuleBase" id="RU364006"/>
    </source>
</evidence>
<evidence type="ECO:0000256" key="10">
    <source>
        <dbReference type="PIRSR" id="PIRSR606262-1"/>
    </source>
</evidence>
<dbReference type="OMA" id="LTHFTCV"/>
<dbReference type="NCBIfam" id="TIGR01354">
    <property type="entry name" value="cyt_deam_tetra"/>
    <property type="match status" value="1"/>
</dbReference>
<feature type="binding site" evidence="12">
    <location>
        <position position="61"/>
    </location>
    <ligand>
        <name>Zn(2+)</name>
        <dbReference type="ChEBI" id="CHEBI:29105"/>
        <note>catalytic</note>
    </ligand>
</feature>
<dbReference type="EMBL" id="PEKT02000007">
    <property type="protein sequence ID" value="PIS52156.1"/>
    <property type="molecule type" value="Genomic_DNA"/>
</dbReference>
<dbReference type="InterPro" id="IPR002125">
    <property type="entry name" value="CMP_dCMP_dom"/>
</dbReference>
<dbReference type="Proteomes" id="UP000230249">
    <property type="component" value="Unassembled WGS sequence"/>
</dbReference>
<dbReference type="GO" id="GO:0008270">
    <property type="term" value="F:zinc ion binding"/>
    <property type="evidence" value="ECO:0007669"/>
    <property type="project" value="UniProtKB-UniRule"/>
</dbReference>
<evidence type="ECO:0000256" key="12">
    <source>
        <dbReference type="PIRSR" id="PIRSR606262-3"/>
    </source>
</evidence>
<organism evidence="16">
    <name type="scientific">Candidozyma auris</name>
    <name type="common">Yeast</name>
    <name type="synonym">Candida auris</name>
    <dbReference type="NCBI Taxonomy" id="498019"/>
    <lineage>
        <taxon>Eukaryota</taxon>
        <taxon>Fungi</taxon>
        <taxon>Dikarya</taxon>
        <taxon>Ascomycota</taxon>
        <taxon>Saccharomycotina</taxon>
        <taxon>Pichiomycetes</taxon>
        <taxon>Metschnikowiaceae</taxon>
        <taxon>Candidozyma</taxon>
    </lineage>
</organism>
<dbReference type="InterPro" id="IPR016192">
    <property type="entry name" value="APOBEC/CMP_deaminase_Zn-bd"/>
</dbReference>
<dbReference type="Gene3D" id="3.40.140.10">
    <property type="entry name" value="Cytidine Deaminase, domain 2"/>
    <property type="match status" value="1"/>
</dbReference>
<dbReference type="VEuPathDB" id="FungiDB:QG37_00973"/>
<proteinExistence type="inferred from homology"/>
<evidence type="ECO:0000256" key="6">
    <source>
        <dbReference type="ARBA" id="ARBA00022801"/>
    </source>
</evidence>
<dbReference type="Pfam" id="PF00383">
    <property type="entry name" value="dCMP_cyt_deam_1"/>
    <property type="match status" value="1"/>
</dbReference>
<feature type="binding site" evidence="12">
    <location>
        <position position="97"/>
    </location>
    <ligand>
        <name>Zn(2+)</name>
        <dbReference type="ChEBI" id="CHEBI:29105"/>
        <note>catalytic</note>
    </ligand>
</feature>
<dbReference type="PROSITE" id="PS51747">
    <property type="entry name" value="CYT_DCMP_DEAMINASES_2"/>
    <property type="match status" value="1"/>
</dbReference>
<dbReference type="GO" id="GO:0042802">
    <property type="term" value="F:identical protein binding"/>
    <property type="evidence" value="ECO:0007669"/>
    <property type="project" value="UniProtKB-ARBA"/>
</dbReference>
<evidence type="ECO:0000259" key="14">
    <source>
        <dbReference type="PROSITE" id="PS51747"/>
    </source>
</evidence>
<keyword evidence="7 12" id="KW-0862">Zinc</keyword>
<keyword evidence="5 12" id="KW-0479">Metal-binding</keyword>
<dbReference type="VEuPathDB" id="FungiDB:B9J08_003767"/>
<dbReference type="PROSITE" id="PS00903">
    <property type="entry name" value="CYT_DCMP_DEAMINASES_1"/>
    <property type="match status" value="1"/>
</dbReference>
<evidence type="ECO:0000256" key="1">
    <source>
        <dbReference type="ARBA" id="ARBA00001947"/>
    </source>
</evidence>
<reference evidence="15" key="4">
    <citation type="submission" date="2024-03" db="EMBL/GenBank/DDBJ databases">
        <title>Improved genome assembly of Candida auris strain B8441 and annotation of B11205.</title>
        <authorList>
            <person name="Cauldron N.C."/>
            <person name="Shea T."/>
            <person name="Cuomo C.A."/>
        </authorList>
    </citation>
    <scope>NUCLEOTIDE SEQUENCE</scope>
    <source>
        <strain evidence="15">B8441</strain>
    </source>
</reference>
<comment type="cofactor">
    <cofactor evidence="1 12 13">
        <name>Zn(2+)</name>
        <dbReference type="ChEBI" id="CHEBI:29105"/>
    </cofactor>
</comment>